<dbReference type="InterPro" id="IPR058581">
    <property type="entry name" value="TM_HPP"/>
</dbReference>
<dbReference type="Pfam" id="PF04982">
    <property type="entry name" value="TM_HPP"/>
    <property type="match status" value="1"/>
</dbReference>
<proteinExistence type="predicted"/>
<organism evidence="3">
    <name type="scientific">hydrothermal vent metagenome</name>
    <dbReference type="NCBI Taxonomy" id="652676"/>
    <lineage>
        <taxon>unclassified sequences</taxon>
        <taxon>metagenomes</taxon>
        <taxon>ecological metagenomes</taxon>
    </lineage>
</organism>
<dbReference type="PANTHER" id="PTHR33741">
    <property type="entry name" value="TRANSMEMBRANE PROTEIN DDB_G0269096-RELATED"/>
    <property type="match status" value="1"/>
</dbReference>
<feature type="transmembrane region" description="Helical" evidence="1">
    <location>
        <begin position="21"/>
        <end position="42"/>
    </location>
</feature>
<accession>A0A3B0WLQ6</accession>
<feature type="transmembrane region" description="Helical" evidence="1">
    <location>
        <begin position="77"/>
        <end position="94"/>
    </location>
</feature>
<gene>
    <name evidence="3" type="ORF">MNBD_GAMMA06-2018</name>
</gene>
<protein>
    <recommendedName>
        <fullName evidence="2">HPP transmembrane region domain-containing protein</fullName>
    </recommendedName>
</protein>
<dbReference type="EMBL" id="UOFD01000058">
    <property type="protein sequence ID" value="VAW53243.1"/>
    <property type="molecule type" value="Genomic_DNA"/>
</dbReference>
<dbReference type="InterPro" id="IPR007065">
    <property type="entry name" value="HPP"/>
</dbReference>
<evidence type="ECO:0000256" key="1">
    <source>
        <dbReference type="SAM" id="Phobius"/>
    </source>
</evidence>
<feature type="transmembrane region" description="Helical" evidence="1">
    <location>
        <begin position="148"/>
        <end position="166"/>
    </location>
</feature>
<evidence type="ECO:0000259" key="2">
    <source>
        <dbReference type="Pfam" id="PF04982"/>
    </source>
</evidence>
<evidence type="ECO:0000313" key="3">
    <source>
        <dbReference type="EMBL" id="VAW53243.1"/>
    </source>
</evidence>
<dbReference type="PANTHER" id="PTHR33741:SF5">
    <property type="entry name" value="TRANSMEMBRANE PROTEIN DDB_G0269096-RELATED"/>
    <property type="match status" value="1"/>
</dbReference>
<reference evidence="3" key="1">
    <citation type="submission" date="2018-06" db="EMBL/GenBank/DDBJ databases">
        <authorList>
            <person name="Zhirakovskaya E."/>
        </authorList>
    </citation>
    <scope>NUCLEOTIDE SEQUENCE</scope>
</reference>
<feature type="transmembrane region" description="Helical" evidence="1">
    <location>
        <begin position="48"/>
        <end position="65"/>
    </location>
</feature>
<keyword evidence="1" id="KW-1133">Transmembrane helix</keyword>
<keyword evidence="1" id="KW-0812">Transmembrane</keyword>
<keyword evidence="1" id="KW-0472">Membrane</keyword>
<dbReference type="AlphaFoldDB" id="A0A3B0WLQ6"/>
<feature type="domain" description="HPP transmembrane region" evidence="2">
    <location>
        <begin position="17"/>
        <end position="172"/>
    </location>
</feature>
<name>A0A3B0WLQ6_9ZZZZ</name>
<sequence length="316" mass="35425">MQQKFIQFLGLQKYRTGHTEKLISGLGAFIGIFVVFYSSTYFLAGTSAYLIVASMGASAVLLFSVPHGPLSQPWSLIGGHFFSAIIGVTCAQYVPDVFIAAPLAVGLAVSTMYYLNCIHPPGGATALSAVVGGETAHQLGYQYVLTPVMINVAAIITIAIIFNYFFKWRRYPAYLAQLPAQVTKEEIDDVRKEVISHEDFVYALSEFDSFLDISENDLLTIYDLVIKHHHAKPLSHQHLKHGHYYSNGEYGDLWSVRQIVDWADTDGHGEIKLIYKVIAGANRRSSGVMTKNEFSRWAKHEVELNDENWRRVDKKE</sequence>